<dbReference type="GO" id="GO:0046872">
    <property type="term" value="F:metal ion binding"/>
    <property type="evidence" value="ECO:0007669"/>
    <property type="project" value="UniProtKB-UniRule"/>
</dbReference>
<protein>
    <recommendedName>
        <fullName evidence="6">Glycolate oxidase iron-sulfur subunit</fullName>
        <ecNumber evidence="6">1.1.99.14</ecNumber>
    </recommendedName>
</protein>
<dbReference type="Pfam" id="PF02754">
    <property type="entry name" value="CCG"/>
    <property type="match status" value="2"/>
</dbReference>
<keyword evidence="6" id="KW-0249">Electron transport</keyword>
<comment type="cofactor">
    <cofactor evidence="6">
        <name>[4Fe-4S] cluster</name>
        <dbReference type="ChEBI" id="CHEBI:49883"/>
    </cofactor>
    <text evidence="6">Binds 2 [4Fe-4S] clusters.</text>
</comment>
<feature type="domain" description="4Fe-4S ferredoxin-type" evidence="7">
    <location>
        <begin position="26"/>
        <end position="56"/>
    </location>
</feature>
<accession>A0A9E4KB52</accession>
<organism evidence="8 9">
    <name type="scientific">Candidatus Thiodiazotropha taylori</name>
    <dbReference type="NCBI Taxonomy" id="2792791"/>
    <lineage>
        <taxon>Bacteria</taxon>
        <taxon>Pseudomonadati</taxon>
        <taxon>Pseudomonadota</taxon>
        <taxon>Gammaproteobacteria</taxon>
        <taxon>Chromatiales</taxon>
        <taxon>Sedimenticolaceae</taxon>
        <taxon>Candidatus Thiodiazotropha</taxon>
    </lineage>
</organism>
<keyword evidence="4 6" id="KW-0408">Iron</keyword>
<dbReference type="InterPro" id="IPR009051">
    <property type="entry name" value="Helical_ferredxn"/>
</dbReference>
<dbReference type="InterPro" id="IPR017896">
    <property type="entry name" value="4Fe4S_Fe-S-bd"/>
</dbReference>
<dbReference type="EC" id="1.1.99.14" evidence="6"/>
<evidence type="ECO:0000256" key="1">
    <source>
        <dbReference type="ARBA" id="ARBA00022485"/>
    </source>
</evidence>
<dbReference type="InterPro" id="IPR012257">
    <property type="entry name" value="Glc_ox_4Fe-4S"/>
</dbReference>
<dbReference type="Pfam" id="PF13183">
    <property type="entry name" value="Fer4_8"/>
    <property type="match status" value="1"/>
</dbReference>
<dbReference type="PIRSF" id="PIRSF000139">
    <property type="entry name" value="Glc_ox_4Fe-4S"/>
    <property type="match status" value="1"/>
</dbReference>
<dbReference type="InterPro" id="IPR017900">
    <property type="entry name" value="4Fe4S_Fe_S_CS"/>
</dbReference>
<gene>
    <name evidence="8" type="ORF">JAZ07_09000</name>
</gene>
<dbReference type="PROSITE" id="PS00198">
    <property type="entry name" value="4FE4S_FER_1"/>
    <property type="match status" value="2"/>
</dbReference>
<evidence type="ECO:0000256" key="3">
    <source>
        <dbReference type="ARBA" id="ARBA00022737"/>
    </source>
</evidence>
<keyword evidence="5 6" id="KW-0411">Iron-sulfur</keyword>
<dbReference type="SUPFAM" id="SSF54862">
    <property type="entry name" value="4Fe-4S ferredoxins"/>
    <property type="match status" value="1"/>
</dbReference>
<dbReference type="EMBL" id="JAEPCM010000299">
    <property type="protein sequence ID" value="MCG7946465.1"/>
    <property type="molecule type" value="Genomic_DNA"/>
</dbReference>
<evidence type="ECO:0000256" key="5">
    <source>
        <dbReference type="ARBA" id="ARBA00023014"/>
    </source>
</evidence>
<dbReference type="Proteomes" id="UP000886667">
    <property type="component" value="Unassembled WGS sequence"/>
</dbReference>
<keyword evidence="3" id="KW-0677">Repeat</keyword>
<comment type="catalytic activity">
    <reaction evidence="6">
        <text>glycolate + A = glyoxylate + AH2</text>
        <dbReference type="Rhea" id="RHEA:21264"/>
        <dbReference type="ChEBI" id="CHEBI:13193"/>
        <dbReference type="ChEBI" id="CHEBI:17499"/>
        <dbReference type="ChEBI" id="CHEBI:29805"/>
        <dbReference type="ChEBI" id="CHEBI:36655"/>
        <dbReference type="EC" id="1.1.99.14"/>
    </reaction>
</comment>
<dbReference type="PANTHER" id="PTHR32479">
    <property type="entry name" value="GLYCOLATE OXIDASE IRON-SULFUR SUBUNIT"/>
    <property type="match status" value="1"/>
</dbReference>
<comment type="function">
    <text evidence="6">Component of a complex that catalyzes the oxidation of glycolate to glyoxylate.</text>
</comment>
<comment type="catalytic activity">
    <reaction evidence="6">
        <text>(R)-lactate + A = pyruvate + AH2</text>
        <dbReference type="Rhea" id="RHEA:15089"/>
        <dbReference type="ChEBI" id="CHEBI:13193"/>
        <dbReference type="ChEBI" id="CHEBI:15361"/>
        <dbReference type="ChEBI" id="CHEBI:16004"/>
        <dbReference type="ChEBI" id="CHEBI:17499"/>
    </reaction>
</comment>
<comment type="caution">
    <text evidence="8">The sequence shown here is derived from an EMBL/GenBank/DDBJ whole genome shotgun (WGS) entry which is preliminary data.</text>
</comment>
<evidence type="ECO:0000259" key="7">
    <source>
        <dbReference type="PROSITE" id="PS51379"/>
    </source>
</evidence>
<evidence type="ECO:0000313" key="9">
    <source>
        <dbReference type="Proteomes" id="UP000886667"/>
    </source>
</evidence>
<evidence type="ECO:0000256" key="2">
    <source>
        <dbReference type="ARBA" id="ARBA00022723"/>
    </source>
</evidence>
<evidence type="ECO:0000256" key="4">
    <source>
        <dbReference type="ARBA" id="ARBA00023004"/>
    </source>
</evidence>
<dbReference type="PANTHER" id="PTHR32479:SF17">
    <property type="entry name" value="GLYCOLATE OXIDASE IRON-SULFUR SUBUNIT"/>
    <property type="match status" value="1"/>
</dbReference>
<keyword evidence="2 6" id="KW-0479">Metal-binding</keyword>
<proteinExistence type="predicted"/>
<name>A0A9E4KB52_9GAMM</name>
<dbReference type="Gene3D" id="1.10.1060.10">
    <property type="entry name" value="Alpha-helical ferredoxin"/>
    <property type="match status" value="1"/>
</dbReference>
<dbReference type="GO" id="GO:0051539">
    <property type="term" value="F:4 iron, 4 sulfur cluster binding"/>
    <property type="evidence" value="ECO:0007669"/>
    <property type="project" value="UniProtKB-UniRule"/>
</dbReference>
<keyword evidence="1 6" id="KW-0004">4Fe-4S</keyword>
<sequence length="435" mass="47520">MNDFGFDSFSPDYGFGGLSLDNTQSLGPYIPDAQECLSCGICVGSCPTYRIRPEENYGPRGRIRLLEKVVRRGEPLDANEQTALAACTQCQTCETLCPSKMAFSELYRQALEGDHFKPTRSLLVSWVLALAMGGEKTRQRLNRSIRIYQRSGLSRLLALLARLPLLKGIQPLLALLPVPHSPQPVAGFTQAQAEQPLGEVSVFTGCIANLFDTATHNATIKLLSRIGYDVTVVENQTCCGAAYAHNGEMNAAKSCLKQNLSAFANSNAVIYNSSGCGAYLNDYSELIADEDKKPDELPPFLDVLDYLEQSDGFHELQFKPLPTQVVVHEPCSQRNALKNQTLVYRLLEKIPGLRIEPLADNQICCGAGGTKMVTQPELANPMRDEKIAALSSSGAEILITTNHTCALHLTSGARDSGFTGRVMHPVQLLVEQLID</sequence>
<evidence type="ECO:0000313" key="8">
    <source>
        <dbReference type="EMBL" id="MCG7946465.1"/>
    </source>
</evidence>
<dbReference type="InterPro" id="IPR004017">
    <property type="entry name" value="Cys_rich_dom"/>
</dbReference>
<evidence type="ECO:0000256" key="6">
    <source>
        <dbReference type="PIRNR" id="PIRNR000139"/>
    </source>
</evidence>
<dbReference type="PROSITE" id="PS51379">
    <property type="entry name" value="4FE4S_FER_2"/>
    <property type="match status" value="1"/>
</dbReference>
<reference evidence="8" key="1">
    <citation type="journal article" date="2021" name="Proc. Natl. Acad. Sci. U.S.A.">
        <title>Global biogeography of chemosynthetic symbionts reveals both localized and globally distributed symbiont groups. .</title>
        <authorList>
            <person name="Osvatic J.T."/>
            <person name="Wilkins L.G.E."/>
            <person name="Leibrecht L."/>
            <person name="Leray M."/>
            <person name="Zauner S."/>
            <person name="Polzin J."/>
            <person name="Camacho Y."/>
            <person name="Gros O."/>
            <person name="van Gils J.A."/>
            <person name="Eisen J.A."/>
            <person name="Petersen J.M."/>
            <person name="Yuen B."/>
        </authorList>
    </citation>
    <scope>NUCLEOTIDE SEQUENCE</scope>
    <source>
        <strain evidence="8">MAGclacostrist064TRANS</strain>
    </source>
</reference>
<dbReference type="GO" id="GO:0019154">
    <property type="term" value="F:glycolate dehydrogenase activity"/>
    <property type="evidence" value="ECO:0007669"/>
    <property type="project" value="UniProtKB-EC"/>
</dbReference>
<dbReference type="AlphaFoldDB" id="A0A9E4KB52"/>
<keyword evidence="6" id="KW-0813">Transport</keyword>